<feature type="compositionally biased region" description="Low complexity" evidence="2">
    <location>
        <begin position="165"/>
        <end position="174"/>
    </location>
</feature>
<evidence type="ECO:0000256" key="1">
    <source>
        <dbReference type="ARBA" id="ARBA00022581"/>
    </source>
</evidence>
<dbReference type="RefSeq" id="XP_047779430.1">
    <property type="nucleotide sequence ID" value="XM_047921590.1"/>
</dbReference>
<evidence type="ECO:0000313" key="4">
    <source>
        <dbReference type="Proteomes" id="UP000814176"/>
    </source>
</evidence>
<feature type="compositionally biased region" description="Low complexity" evidence="2">
    <location>
        <begin position="212"/>
        <end position="225"/>
    </location>
</feature>
<protein>
    <submittedName>
        <fullName evidence="3">Uncharacterized protein</fullName>
    </submittedName>
</protein>
<organism evidence="3 4">
    <name type="scientific">Rhodofomes roseus</name>
    <dbReference type="NCBI Taxonomy" id="34475"/>
    <lineage>
        <taxon>Eukaryota</taxon>
        <taxon>Fungi</taxon>
        <taxon>Dikarya</taxon>
        <taxon>Basidiomycota</taxon>
        <taxon>Agaricomycotina</taxon>
        <taxon>Agaricomycetes</taxon>
        <taxon>Polyporales</taxon>
        <taxon>Rhodofomes</taxon>
    </lineage>
</organism>
<gene>
    <name evidence="3" type="ORF">C8Q71DRAFT_723550</name>
</gene>
<comment type="caution">
    <text evidence="3">The sequence shown here is derived from an EMBL/GenBank/DDBJ whole genome shotgun (WGS) entry which is preliminary data.</text>
</comment>
<reference evidence="3 4" key="1">
    <citation type="journal article" date="2021" name="Environ. Microbiol.">
        <title>Gene family expansions and transcriptome signatures uncover fungal adaptations to wood decay.</title>
        <authorList>
            <person name="Hage H."/>
            <person name="Miyauchi S."/>
            <person name="Viragh M."/>
            <person name="Drula E."/>
            <person name="Min B."/>
            <person name="Chaduli D."/>
            <person name="Navarro D."/>
            <person name="Favel A."/>
            <person name="Norest M."/>
            <person name="Lesage-Meessen L."/>
            <person name="Balint B."/>
            <person name="Merenyi Z."/>
            <person name="de Eugenio L."/>
            <person name="Morin E."/>
            <person name="Martinez A.T."/>
            <person name="Baldrian P."/>
            <person name="Stursova M."/>
            <person name="Martinez M.J."/>
            <person name="Novotny C."/>
            <person name="Magnuson J.K."/>
            <person name="Spatafora J.W."/>
            <person name="Maurice S."/>
            <person name="Pangilinan J."/>
            <person name="Andreopoulos W."/>
            <person name="LaButti K."/>
            <person name="Hundley H."/>
            <person name="Na H."/>
            <person name="Kuo A."/>
            <person name="Barry K."/>
            <person name="Lipzen A."/>
            <person name="Henrissat B."/>
            <person name="Riley R."/>
            <person name="Ahrendt S."/>
            <person name="Nagy L.G."/>
            <person name="Grigoriev I.V."/>
            <person name="Martin F."/>
            <person name="Rosso M.N."/>
        </authorList>
    </citation>
    <scope>NUCLEOTIDE SEQUENCE [LARGE SCALE GENOMIC DNA]</scope>
    <source>
        <strain evidence="3 4">CIRM-BRFM 1785</strain>
    </source>
</reference>
<feature type="region of interest" description="Disordered" evidence="2">
    <location>
        <begin position="1"/>
        <end position="94"/>
    </location>
</feature>
<feature type="compositionally biased region" description="Basic residues" evidence="2">
    <location>
        <begin position="143"/>
        <end position="155"/>
    </location>
</feature>
<feature type="region of interest" description="Disordered" evidence="2">
    <location>
        <begin position="111"/>
        <end position="259"/>
    </location>
</feature>
<feature type="region of interest" description="Disordered" evidence="2">
    <location>
        <begin position="545"/>
        <end position="569"/>
    </location>
</feature>
<feature type="region of interest" description="Disordered" evidence="2">
    <location>
        <begin position="454"/>
        <end position="502"/>
    </location>
</feature>
<feature type="compositionally biased region" description="Basic and acidic residues" evidence="2">
    <location>
        <begin position="242"/>
        <end position="259"/>
    </location>
</feature>
<dbReference type="PANTHER" id="PTHR13037:SF24">
    <property type="entry name" value="POLYCOMB PROTEIN PCL-RELATED"/>
    <property type="match status" value="1"/>
</dbReference>
<feature type="compositionally biased region" description="Low complexity" evidence="2">
    <location>
        <begin position="582"/>
        <end position="592"/>
    </location>
</feature>
<evidence type="ECO:0000256" key="2">
    <source>
        <dbReference type="SAM" id="MobiDB-lite"/>
    </source>
</evidence>
<feature type="compositionally biased region" description="Polar residues" evidence="2">
    <location>
        <begin position="14"/>
        <end position="43"/>
    </location>
</feature>
<dbReference type="EMBL" id="JADCUA010000009">
    <property type="protein sequence ID" value="KAH9837261.1"/>
    <property type="molecule type" value="Genomic_DNA"/>
</dbReference>
<feature type="region of interest" description="Disordered" evidence="2">
    <location>
        <begin position="909"/>
        <end position="981"/>
    </location>
</feature>
<keyword evidence="4" id="KW-1185">Reference proteome</keyword>
<sequence>MHPSAFQIAPLTADEQQTAASTQSTSRDQDPNENNPTTRTSAGVRTPSPRGNLVSPVPDELRSFADVTAGRPATPLPQAFNGMPCTPRLRPIPDQGLIPHLDLTATGADIEHEQVPPGPNTGDYPPLTTAPATPAPSLEPAKNKKAAKKNSKAKQQKAADAGNVTPPTTSTPLPNLGKPAGEGRRRRRAPTKRTDESGEASQPRSAAGAKETPAALPAPTLRTPASISVVTTIASNVSSQDRGPDLTRPGARETQDDTHDKVALSVRELIAQPPHPLHPFSEWDPVNGGFIWNPPPMQADPHWRPNTFQRGEDGPPPDASQNSFYAPSLDEMIRSYQSPPPGLSTLTPAPRPPRDPLAPDLPPILAPPAPNNGSHELQPQPETRRPALHAEEPGLASALNDSVLAPPWHKDTGRRNFAADVRYRPYPSSTGRQLSIAAPVSLFWIPRPKKAANIPYDPQTPRRPSHAPQILVPETPTPLARPSGLVSTPRPDQQPAQRGASRASILSYVTNRPASFGHPSPIDVDAMSIDGDGIEIIEPPRFQSAQPTNANAIPPQNHPLHAYPQAPPQAPLPPAFQQAMFEQQAAPEQPGEQQEHDQDAPDDFEDGPASGIDWANVEFTKEPEGGWRKVQFLSPDGMFEGQSEEQVKQWRILAENVRCVMVAFAMHGACDKDSEHWARLEFLIEVLKYRFGVRDRPLLAPEPAPGRRSTLNTGPWYFLLPNVTDIQQFVLENFGWCSSRYLTVHFTRFPPPPPDLLVVLDATLAFMTTEPEAAKRIVAANFRREPLYSTTIDTIKEDKAAGAKGKWGNTPVMAAFRTTVESIEVRVMPRKLEKGSPNPLFVVYCDPPTTITRLWLVFRDAVRRQPFRVEGGCPATVYTGEQLLCKLCHSMDHKVGLCDLPKLDDWHGPRPADDDHKPKPAPPHGGNGHGKGKKRYGGQNFERNRGRNTNATAGSSSNQSIEASMHAALTRETTKKWYGKK</sequence>
<feature type="compositionally biased region" description="Polar residues" evidence="2">
    <location>
        <begin position="226"/>
        <end position="241"/>
    </location>
</feature>
<feature type="compositionally biased region" description="Low complexity" evidence="2">
    <location>
        <begin position="125"/>
        <end position="136"/>
    </location>
</feature>
<name>A0ABQ8KHC2_9APHY</name>
<keyword evidence="1" id="KW-0945">Host-virus interaction</keyword>
<feature type="compositionally biased region" description="Polar residues" evidence="2">
    <location>
        <begin position="947"/>
        <end position="962"/>
    </location>
</feature>
<accession>A0ABQ8KHC2</accession>
<dbReference type="GeneID" id="72002322"/>
<feature type="region of interest" description="Disordered" evidence="2">
    <location>
        <begin position="582"/>
        <end position="608"/>
    </location>
</feature>
<feature type="region of interest" description="Disordered" evidence="2">
    <location>
        <begin position="290"/>
        <end position="417"/>
    </location>
</feature>
<evidence type="ECO:0000313" key="3">
    <source>
        <dbReference type="EMBL" id="KAH9837261.1"/>
    </source>
</evidence>
<feature type="compositionally biased region" description="Pro residues" evidence="2">
    <location>
        <begin position="349"/>
        <end position="370"/>
    </location>
</feature>
<feature type="compositionally biased region" description="Basic and acidic residues" evidence="2">
    <location>
        <begin position="382"/>
        <end position="392"/>
    </location>
</feature>
<dbReference type="Proteomes" id="UP000814176">
    <property type="component" value="Unassembled WGS sequence"/>
</dbReference>
<feature type="compositionally biased region" description="Basic and acidic residues" evidence="2">
    <location>
        <begin position="909"/>
        <end position="918"/>
    </location>
</feature>
<dbReference type="PANTHER" id="PTHR13037">
    <property type="entry name" value="FORMIN"/>
    <property type="match status" value="1"/>
</dbReference>
<feature type="compositionally biased region" description="Polar residues" evidence="2">
    <location>
        <begin position="371"/>
        <end position="381"/>
    </location>
</feature>
<proteinExistence type="predicted"/>